<feature type="region of interest" description="Disordered" evidence="1">
    <location>
        <begin position="332"/>
        <end position="515"/>
    </location>
</feature>
<evidence type="ECO:0008006" key="4">
    <source>
        <dbReference type="Google" id="ProtNLM"/>
    </source>
</evidence>
<dbReference type="AlphaFoldDB" id="A0A1I5BFF9"/>
<dbReference type="RefSeq" id="WP_090026586.1">
    <property type="nucleotide sequence ID" value="NZ_FOVD01000007.1"/>
</dbReference>
<name>A0A1I5BFF9_CHROL</name>
<feature type="compositionally biased region" description="Basic and acidic residues" evidence="1">
    <location>
        <begin position="233"/>
        <end position="245"/>
    </location>
</feature>
<feature type="region of interest" description="Disordered" evidence="1">
    <location>
        <begin position="186"/>
        <end position="209"/>
    </location>
</feature>
<feature type="compositionally biased region" description="Basic and acidic residues" evidence="1">
    <location>
        <begin position="332"/>
        <end position="358"/>
    </location>
</feature>
<reference evidence="3" key="1">
    <citation type="submission" date="2016-10" db="EMBL/GenBank/DDBJ databases">
        <authorList>
            <person name="Varghese N."/>
            <person name="Submissions S."/>
        </authorList>
    </citation>
    <scope>NUCLEOTIDE SEQUENCE [LARGE SCALE GENOMIC DNA]</scope>
    <source>
        <strain evidence="3">DSM 25575</strain>
    </source>
</reference>
<evidence type="ECO:0000256" key="1">
    <source>
        <dbReference type="SAM" id="MobiDB-lite"/>
    </source>
</evidence>
<feature type="compositionally biased region" description="Basic and acidic residues" evidence="1">
    <location>
        <begin position="187"/>
        <end position="197"/>
    </location>
</feature>
<feature type="compositionally biased region" description="Polar residues" evidence="1">
    <location>
        <begin position="552"/>
        <end position="564"/>
    </location>
</feature>
<feature type="compositionally biased region" description="Basic and acidic residues" evidence="1">
    <location>
        <begin position="445"/>
        <end position="461"/>
    </location>
</feature>
<dbReference type="EMBL" id="FOVD01000007">
    <property type="protein sequence ID" value="SFN73473.1"/>
    <property type="molecule type" value="Genomic_DNA"/>
</dbReference>
<protein>
    <recommendedName>
        <fullName evidence="4">Tetratricopeptide repeat protein</fullName>
    </recommendedName>
</protein>
<feature type="region of interest" description="Disordered" evidence="1">
    <location>
        <begin position="540"/>
        <end position="564"/>
    </location>
</feature>
<accession>A0A1I5BFF9</accession>
<feature type="compositionally biased region" description="Basic and acidic residues" evidence="1">
    <location>
        <begin position="494"/>
        <end position="515"/>
    </location>
</feature>
<proteinExistence type="predicted"/>
<dbReference type="Proteomes" id="UP000198769">
    <property type="component" value="Unassembled WGS sequence"/>
</dbReference>
<feature type="compositionally biased region" description="Basic and acidic residues" evidence="1">
    <location>
        <begin position="369"/>
        <end position="388"/>
    </location>
</feature>
<feature type="region of interest" description="Disordered" evidence="1">
    <location>
        <begin position="232"/>
        <end position="268"/>
    </location>
</feature>
<organism evidence="2 3">
    <name type="scientific">Chryseobacterium oleae</name>
    <dbReference type="NCBI Taxonomy" id="491207"/>
    <lineage>
        <taxon>Bacteria</taxon>
        <taxon>Pseudomonadati</taxon>
        <taxon>Bacteroidota</taxon>
        <taxon>Flavobacteriia</taxon>
        <taxon>Flavobacteriales</taxon>
        <taxon>Weeksellaceae</taxon>
        <taxon>Chryseobacterium group</taxon>
        <taxon>Chryseobacterium</taxon>
    </lineage>
</organism>
<evidence type="ECO:0000313" key="2">
    <source>
        <dbReference type="EMBL" id="SFN73473.1"/>
    </source>
</evidence>
<dbReference type="OrthoDB" id="594666at2"/>
<evidence type="ECO:0000313" key="3">
    <source>
        <dbReference type="Proteomes" id="UP000198769"/>
    </source>
</evidence>
<keyword evidence="3" id="KW-1185">Reference proteome</keyword>
<sequence length="686" mass="78547">MNPRVLELLKNPKNIQSEDLGLLKEEIHAFPYVQNIRALHLFGVHLYDKENYQKELSTTAAYTTDKKLLYQLINGKIQREPKPETAEEKQPSKTTEKAVKYSYKDKAFPIKREEPSDKKQDQYEAVASMIPPVQEIKHIHVDGERNRILFEGEENFLDETHSEVIDLESTLESGVIVTQKTEPVTENLKEESVHEVEAENNEPSENSEAGVEFTPELIIDEDQIDEPVEEQEIDNKEEVSFHEVEAIEPETEEQKETVEEPVVIEAEEDSEVIAEAENEDEPHAEISFHGMDEFLPDVKIQANSDDEAIAPEVSKPNVNKHEEEMRRLIEEVEKKMKEAQSAPKVDHEEPETADHEISFAETQNFHFWSTEKEEPKTTEESAPEKQEETTEQPIQNEEPEVIVEKSEEQKIVAQEVSAWKPMSLESNVPDSMISKEQTVPAPKTEAPKQEDISVVEEKQEEVAAEMTEEPQKEAETVSEEQIVPAAEETPETIEEQHTDGKVSEEVTEIKTPKGEEAPVMNVSFFGSDISSLSVEKREKENIQPEEPVQEVKAQNTVQTPSDSNVPGFINTWQSWLKIDRPAEEEVVVQKEEVEEEIIPIQEKVIEAFIENNPKISQLRDESTYVVREKNDDISHLMTETLANLYLEQKLYSKAIKAFGILKKKYPERVAYFDSRIEEVNIIKSGK</sequence>
<feature type="compositionally biased region" description="Polar residues" evidence="1">
    <location>
        <begin position="424"/>
        <end position="437"/>
    </location>
</feature>
<gene>
    <name evidence="2" type="ORF">SAMN05421594_4032</name>
</gene>